<gene>
    <name evidence="2" type="ORF">XBO1_1900052</name>
</gene>
<dbReference type="Gene3D" id="1.20.5.340">
    <property type="match status" value="1"/>
</dbReference>
<name>A0A077P315_XENBV</name>
<evidence type="ECO:0000256" key="1">
    <source>
        <dbReference type="SAM" id="Coils"/>
    </source>
</evidence>
<dbReference type="Proteomes" id="UP000028483">
    <property type="component" value="Unassembled WGS sequence"/>
</dbReference>
<dbReference type="HOGENOM" id="CLU_098261_0_0_6"/>
<accession>A0A077P315</accession>
<dbReference type="SUPFAM" id="SSF57997">
    <property type="entry name" value="Tropomyosin"/>
    <property type="match status" value="1"/>
</dbReference>
<feature type="coiled-coil region" evidence="1">
    <location>
        <begin position="69"/>
        <end position="117"/>
    </location>
</feature>
<evidence type="ECO:0000313" key="2">
    <source>
        <dbReference type="EMBL" id="CDH05435.1"/>
    </source>
</evidence>
<reference evidence="2" key="1">
    <citation type="submission" date="2013-07" db="EMBL/GenBank/DDBJ databases">
        <title>Sub-species coevolution in mutualistic symbiosis.</title>
        <authorList>
            <person name="Murfin K."/>
            <person name="Klassen J."/>
            <person name="Lee M."/>
            <person name="Forst S."/>
            <person name="Stock P."/>
            <person name="Goodrich-Blair H."/>
        </authorList>
    </citation>
    <scope>NUCLEOTIDE SEQUENCE [LARGE SCALE GENOMIC DNA]</scope>
    <source>
        <strain evidence="2">Oregonense</strain>
    </source>
</reference>
<comment type="caution">
    <text evidence="2">The sequence shown here is derived from an EMBL/GenBank/DDBJ whole genome shotgun (WGS) entry which is preliminary data.</text>
</comment>
<dbReference type="AlphaFoldDB" id="A0A077P315"/>
<keyword evidence="1" id="KW-0175">Coiled coil</keyword>
<dbReference type="EMBL" id="CBSX010000102">
    <property type="protein sequence ID" value="CDH05435.1"/>
    <property type="molecule type" value="Genomic_DNA"/>
</dbReference>
<proteinExistence type="predicted"/>
<sequence>MADNSLKNPVEIQATRIDATLLPANFSQPYFLYVVQQGADLGNVANKANQAGDGAYDAQIKNDEQDVVLADHEKQLTDHEKRITSAEEKLVNHEQRLTTAESNIARQNERISAVESDVKTIKGDYISKSATTVQSLSSPLNVTTSYSIGGVQVVGARVTGFTASTGTALKGSFNSDASQSISGTYTPAEIRALVSLVISGRQRIKALEDALRTHGLIN</sequence>
<dbReference type="RefSeq" id="WP_038255992.1">
    <property type="nucleotide sequence ID" value="NZ_CAWLUU010000164.1"/>
</dbReference>
<dbReference type="Gene3D" id="6.10.140.940">
    <property type="match status" value="1"/>
</dbReference>
<evidence type="ECO:0000313" key="3">
    <source>
        <dbReference type="Proteomes" id="UP000028483"/>
    </source>
</evidence>
<protein>
    <submittedName>
        <fullName evidence="2">Tail needle protein gp26</fullName>
    </submittedName>
</protein>
<organism evidence="2 3">
    <name type="scientific">Xenorhabdus bovienii str. oregonense</name>
    <dbReference type="NCBI Taxonomy" id="1398202"/>
    <lineage>
        <taxon>Bacteria</taxon>
        <taxon>Pseudomonadati</taxon>
        <taxon>Pseudomonadota</taxon>
        <taxon>Gammaproteobacteria</taxon>
        <taxon>Enterobacterales</taxon>
        <taxon>Morganellaceae</taxon>
        <taxon>Xenorhabdus</taxon>
    </lineage>
</organism>